<dbReference type="Pfam" id="PF02578">
    <property type="entry name" value="Cu-oxidase_4"/>
    <property type="match status" value="1"/>
</dbReference>
<dbReference type="GO" id="GO:0017061">
    <property type="term" value="F:S-methyl-5-thioadenosine phosphorylase activity"/>
    <property type="evidence" value="ECO:0007669"/>
    <property type="project" value="UniProtKB-EC"/>
</dbReference>
<dbReference type="EC" id="2.4.2.28" evidence="8"/>
<dbReference type="AlphaFoldDB" id="A0A9Q1D1B3"/>
<dbReference type="GO" id="GO:0005507">
    <property type="term" value="F:copper ion binding"/>
    <property type="evidence" value="ECO:0007669"/>
    <property type="project" value="TreeGrafter"/>
</dbReference>
<evidence type="ECO:0000256" key="4">
    <source>
        <dbReference type="ARBA" id="ARBA00004275"/>
    </source>
</evidence>
<dbReference type="CDD" id="cd16833">
    <property type="entry name" value="YfiH"/>
    <property type="match status" value="1"/>
</dbReference>
<evidence type="ECO:0000256" key="23">
    <source>
        <dbReference type="ARBA" id="ARBA00047989"/>
    </source>
</evidence>
<keyword evidence="15" id="KW-0378">Hydrolase</keyword>
<dbReference type="OrthoDB" id="10055554at2759"/>
<keyword evidence="22" id="KW-0539">Nucleus</keyword>
<keyword evidence="14" id="KW-0479">Metal-binding</keyword>
<protein>
    <recommendedName>
        <fullName evidence="28">Purine nucleoside phosphorylase LACC1</fullName>
        <ecNumber evidence="7">2.4.2.1</ecNumber>
        <ecNumber evidence="8">2.4.2.28</ecNumber>
        <ecNumber evidence="9">3.5.4.4</ecNumber>
    </recommendedName>
    <alternativeName>
        <fullName evidence="31">Adenosine deaminase LACC1</fullName>
    </alternativeName>
    <alternativeName>
        <fullName evidence="30">Fatty acid metabolism-immunity nexus</fullName>
    </alternativeName>
    <alternativeName>
        <fullName evidence="29">Guanosine phosphorylase LACC1</fullName>
    </alternativeName>
    <alternativeName>
        <fullName evidence="32">Laccase domain-containing protein 1</fullName>
    </alternativeName>
    <alternativeName>
        <fullName evidence="33">S-methyl-5'-thioadenosine phosphorylase LACC1</fullName>
    </alternativeName>
</protein>
<evidence type="ECO:0000256" key="20">
    <source>
        <dbReference type="ARBA" id="ARBA00023140"/>
    </source>
</evidence>
<keyword evidence="17" id="KW-0862">Zinc</keyword>
<evidence type="ECO:0000256" key="6">
    <source>
        <dbReference type="ARBA" id="ARBA00007353"/>
    </source>
</evidence>
<name>A0A9Q1D1B3_CONCO</name>
<evidence type="ECO:0000256" key="32">
    <source>
        <dbReference type="ARBA" id="ARBA00081352"/>
    </source>
</evidence>
<evidence type="ECO:0000256" key="9">
    <source>
        <dbReference type="ARBA" id="ARBA00012784"/>
    </source>
</evidence>
<evidence type="ECO:0000256" key="27">
    <source>
        <dbReference type="ARBA" id="ARBA00063955"/>
    </source>
</evidence>
<evidence type="ECO:0000256" key="3">
    <source>
        <dbReference type="ARBA" id="ARBA00004240"/>
    </source>
</evidence>
<comment type="caution">
    <text evidence="34">The sequence shown here is derived from an EMBL/GenBank/DDBJ whole genome shotgun (WGS) entry which is preliminary data.</text>
</comment>
<dbReference type="GO" id="GO:0031347">
    <property type="term" value="P:regulation of defense response"/>
    <property type="evidence" value="ECO:0007669"/>
    <property type="project" value="UniProtKB-ARBA"/>
</dbReference>
<evidence type="ECO:0000256" key="10">
    <source>
        <dbReference type="ARBA" id="ARBA00022490"/>
    </source>
</evidence>
<evidence type="ECO:0000256" key="33">
    <source>
        <dbReference type="ARBA" id="ARBA00081957"/>
    </source>
</evidence>
<keyword evidence="12" id="KW-0399">Innate immunity</keyword>
<keyword evidence="21" id="KW-0395">Inflammatory response</keyword>
<comment type="similarity">
    <text evidence="6">Belongs to the purine nucleoside phosphorylase YfiH/LACC1 family.</text>
</comment>
<dbReference type="InterPro" id="IPR038371">
    <property type="entry name" value="Cu_polyphenol_OxRdtase_sf"/>
</dbReference>
<evidence type="ECO:0000256" key="2">
    <source>
        <dbReference type="ARBA" id="ARBA00004123"/>
    </source>
</evidence>
<keyword evidence="19" id="KW-0007">Acetylation</keyword>
<dbReference type="Gene3D" id="3.60.140.10">
    <property type="entry name" value="CNF1/YfiH-like putative cysteine hydrolases"/>
    <property type="match status" value="1"/>
</dbReference>
<dbReference type="EC" id="3.5.4.4" evidence="9"/>
<evidence type="ECO:0000256" key="16">
    <source>
        <dbReference type="ARBA" id="ARBA00022824"/>
    </source>
</evidence>
<dbReference type="PANTHER" id="PTHR30616:SF2">
    <property type="entry name" value="PURINE NUCLEOSIDE PHOSPHORYLASE LACC1"/>
    <property type="match status" value="1"/>
</dbReference>
<reference evidence="34" key="1">
    <citation type="journal article" date="2023" name="Science">
        <title>Genome structures resolve the early diversification of teleost fishes.</title>
        <authorList>
            <person name="Parey E."/>
            <person name="Louis A."/>
            <person name="Montfort J."/>
            <person name="Bouchez O."/>
            <person name="Roques C."/>
            <person name="Iampietro C."/>
            <person name="Lluch J."/>
            <person name="Castinel A."/>
            <person name="Donnadieu C."/>
            <person name="Desvignes T."/>
            <person name="Floi Bucao C."/>
            <person name="Jouanno E."/>
            <person name="Wen M."/>
            <person name="Mejri S."/>
            <person name="Dirks R."/>
            <person name="Jansen H."/>
            <person name="Henkel C."/>
            <person name="Chen W.J."/>
            <person name="Zahm M."/>
            <person name="Cabau C."/>
            <person name="Klopp C."/>
            <person name="Thompson A.W."/>
            <person name="Robinson-Rechavi M."/>
            <person name="Braasch I."/>
            <person name="Lecointre G."/>
            <person name="Bobe J."/>
            <person name="Postlethwait J.H."/>
            <person name="Berthelot C."/>
            <person name="Roest Crollius H."/>
            <person name="Guiguen Y."/>
        </authorList>
    </citation>
    <scope>NUCLEOTIDE SEQUENCE</scope>
    <source>
        <strain evidence="34">Concon-B</strain>
    </source>
</reference>
<evidence type="ECO:0000256" key="15">
    <source>
        <dbReference type="ARBA" id="ARBA00022801"/>
    </source>
</evidence>
<evidence type="ECO:0000256" key="11">
    <source>
        <dbReference type="ARBA" id="ARBA00022553"/>
    </source>
</evidence>
<evidence type="ECO:0000256" key="1">
    <source>
        <dbReference type="ARBA" id="ARBA00000553"/>
    </source>
</evidence>
<proteinExistence type="inferred from homology"/>
<dbReference type="GO" id="GO:0005783">
    <property type="term" value="C:endoplasmic reticulum"/>
    <property type="evidence" value="ECO:0007669"/>
    <property type="project" value="UniProtKB-SubCell"/>
</dbReference>
<comment type="catalytic activity">
    <reaction evidence="1">
        <text>inosine + phosphate = alpha-D-ribose 1-phosphate + hypoxanthine</text>
        <dbReference type="Rhea" id="RHEA:27646"/>
        <dbReference type="ChEBI" id="CHEBI:17368"/>
        <dbReference type="ChEBI" id="CHEBI:17596"/>
        <dbReference type="ChEBI" id="CHEBI:43474"/>
        <dbReference type="ChEBI" id="CHEBI:57720"/>
        <dbReference type="EC" id="2.4.2.1"/>
    </reaction>
    <physiologicalReaction direction="left-to-right" evidence="1">
        <dbReference type="Rhea" id="RHEA:27647"/>
    </physiologicalReaction>
</comment>
<gene>
    <name evidence="34" type="ORF">COCON_G00197150</name>
</gene>
<evidence type="ECO:0000256" key="7">
    <source>
        <dbReference type="ARBA" id="ARBA00011886"/>
    </source>
</evidence>
<dbReference type="EMBL" id="JAFJMO010000015">
    <property type="protein sequence ID" value="KAJ8255851.1"/>
    <property type="molecule type" value="Genomic_DNA"/>
</dbReference>
<dbReference type="GO" id="GO:0016787">
    <property type="term" value="F:hydrolase activity"/>
    <property type="evidence" value="ECO:0007669"/>
    <property type="project" value="UniProtKB-KW"/>
</dbReference>
<keyword evidence="35" id="KW-1185">Reference proteome</keyword>
<evidence type="ECO:0000256" key="29">
    <source>
        <dbReference type="ARBA" id="ARBA00075738"/>
    </source>
</evidence>
<comment type="catalytic activity">
    <reaction evidence="23">
        <text>adenosine + H2O + H(+) = inosine + NH4(+)</text>
        <dbReference type="Rhea" id="RHEA:24408"/>
        <dbReference type="ChEBI" id="CHEBI:15377"/>
        <dbReference type="ChEBI" id="CHEBI:15378"/>
        <dbReference type="ChEBI" id="CHEBI:16335"/>
        <dbReference type="ChEBI" id="CHEBI:17596"/>
        <dbReference type="ChEBI" id="CHEBI:28938"/>
        <dbReference type="EC" id="3.5.4.4"/>
    </reaction>
    <physiologicalReaction direction="left-to-right" evidence="23">
        <dbReference type="Rhea" id="RHEA:24409"/>
    </physiologicalReaction>
</comment>
<evidence type="ECO:0000256" key="14">
    <source>
        <dbReference type="ARBA" id="ARBA00022723"/>
    </source>
</evidence>
<dbReference type="PANTHER" id="PTHR30616">
    <property type="entry name" value="UNCHARACTERIZED PROTEIN YFIH"/>
    <property type="match status" value="1"/>
</dbReference>
<dbReference type="FunFam" id="3.60.140.10:FF:000002">
    <property type="entry name" value="Laccase (multicopper oxidoreductase) domain-containing 1"/>
    <property type="match status" value="1"/>
</dbReference>
<evidence type="ECO:0000256" key="12">
    <source>
        <dbReference type="ARBA" id="ARBA00022588"/>
    </source>
</evidence>
<organism evidence="34 35">
    <name type="scientific">Conger conger</name>
    <name type="common">Conger eel</name>
    <name type="synonym">Muraena conger</name>
    <dbReference type="NCBI Taxonomy" id="82655"/>
    <lineage>
        <taxon>Eukaryota</taxon>
        <taxon>Metazoa</taxon>
        <taxon>Chordata</taxon>
        <taxon>Craniata</taxon>
        <taxon>Vertebrata</taxon>
        <taxon>Euteleostomi</taxon>
        <taxon>Actinopterygii</taxon>
        <taxon>Neopterygii</taxon>
        <taxon>Teleostei</taxon>
        <taxon>Anguilliformes</taxon>
        <taxon>Congridae</taxon>
        <taxon>Conger</taxon>
    </lineage>
</organism>
<dbReference type="GO" id="GO:0005634">
    <property type="term" value="C:nucleus"/>
    <property type="evidence" value="ECO:0007669"/>
    <property type="project" value="UniProtKB-SubCell"/>
</dbReference>
<evidence type="ECO:0000256" key="5">
    <source>
        <dbReference type="ARBA" id="ARBA00004496"/>
    </source>
</evidence>
<evidence type="ECO:0000256" key="31">
    <source>
        <dbReference type="ARBA" id="ARBA00079781"/>
    </source>
</evidence>
<dbReference type="GO" id="GO:0045087">
    <property type="term" value="P:innate immune response"/>
    <property type="evidence" value="ECO:0007669"/>
    <property type="project" value="UniProtKB-KW"/>
</dbReference>
<dbReference type="InterPro" id="IPR011324">
    <property type="entry name" value="Cytotoxic_necrot_fac-like_cat"/>
</dbReference>
<accession>A0A9Q1D1B3</accession>
<dbReference type="Proteomes" id="UP001152803">
    <property type="component" value="Unassembled WGS sequence"/>
</dbReference>
<comment type="subcellular location">
    <subcellularLocation>
        <location evidence="5">Cytoplasm</location>
    </subcellularLocation>
    <subcellularLocation>
        <location evidence="3">Endoplasmic reticulum</location>
    </subcellularLocation>
    <subcellularLocation>
        <location evidence="2">Nucleus</location>
    </subcellularLocation>
    <subcellularLocation>
        <location evidence="4">Peroxisome</location>
    </subcellularLocation>
</comment>
<dbReference type="InterPro" id="IPR003730">
    <property type="entry name" value="Cu_polyphenol_OxRdtase"/>
</dbReference>
<evidence type="ECO:0000256" key="30">
    <source>
        <dbReference type="ARBA" id="ARBA00079351"/>
    </source>
</evidence>
<evidence type="ECO:0000256" key="22">
    <source>
        <dbReference type="ARBA" id="ARBA00023242"/>
    </source>
</evidence>
<dbReference type="EC" id="2.4.2.1" evidence="7"/>
<keyword evidence="13" id="KW-0808">Transferase</keyword>
<evidence type="ECO:0000313" key="35">
    <source>
        <dbReference type="Proteomes" id="UP001152803"/>
    </source>
</evidence>
<keyword evidence="16" id="KW-0256">Endoplasmic reticulum</keyword>
<evidence type="ECO:0000313" key="34">
    <source>
        <dbReference type="EMBL" id="KAJ8255851.1"/>
    </source>
</evidence>
<evidence type="ECO:0000256" key="19">
    <source>
        <dbReference type="ARBA" id="ARBA00022990"/>
    </source>
</evidence>
<evidence type="ECO:0000256" key="21">
    <source>
        <dbReference type="ARBA" id="ARBA00023198"/>
    </source>
</evidence>
<comment type="catalytic activity">
    <reaction evidence="26">
        <text>guanosine + phosphate = alpha-D-ribose 1-phosphate + guanine</text>
        <dbReference type="Rhea" id="RHEA:13233"/>
        <dbReference type="ChEBI" id="CHEBI:16235"/>
        <dbReference type="ChEBI" id="CHEBI:16750"/>
        <dbReference type="ChEBI" id="CHEBI:43474"/>
        <dbReference type="ChEBI" id="CHEBI:57720"/>
        <dbReference type="EC" id="2.4.2.1"/>
    </reaction>
    <physiologicalReaction direction="left-to-right" evidence="26">
        <dbReference type="Rhea" id="RHEA:13234"/>
    </physiologicalReaction>
</comment>
<keyword evidence="18" id="KW-0391">Immunity</keyword>
<dbReference type="SUPFAM" id="SSF64438">
    <property type="entry name" value="CNF1/YfiH-like putative cysteine hydrolases"/>
    <property type="match status" value="1"/>
</dbReference>
<keyword evidence="10" id="KW-0963">Cytoplasm</keyword>
<keyword evidence="11" id="KW-0597">Phosphoprotein</keyword>
<comment type="catalytic activity">
    <reaction evidence="24">
        <text>adenosine + phosphate = alpha-D-ribose 1-phosphate + adenine</text>
        <dbReference type="Rhea" id="RHEA:27642"/>
        <dbReference type="ChEBI" id="CHEBI:16335"/>
        <dbReference type="ChEBI" id="CHEBI:16708"/>
        <dbReference type="ChEBI" id="CHEBI:43474"/>
        <dbReference type="ChEBI" id="CHEBI:57720"/>
        <dbReference type="EC" id="2.4.2.1"/>
    </reaction>
    <physiologicalReaction direction="left-to-right" evidence="24">
        <dbReference type="Rhea" id="RHEA:27643"/>
    </physiologicalReaction>
</comment>
<evidence type="ECO:0000256" key="18">
    <source>
        <dbReference type="ARBA" id="ARBA00022859"/>
    </source>
</evidence>
<evidence type="ECO:0000256" key="25">
    <source>
        <dbReference type="ARBA" id="ARBA00049893"/>
    </source>
</evidence>
<evidence type="ECO:0000256" key="24">
    <source>
        <dbReference type="ARBA" id="ARBA00048968"/>
    </source>
</evidence>
<keyword evidence="20" id="KW-0576">Peroxisome</keyword>
<evidence type="ECO:0000256" key="17">
    <source>
        <dbReference type="ARBA" id="ARBA00022833"/>
    </source>
</evidence>
<evidence type="ECO:0000256" key="26">
    <source>
        <dbReference type="ARBA" id="ARBA00051406"/>
    </source>
</evidence>
<dbReference type="GO" id="GO:0006954">
    <property type="term" value="P:inflammatory response"/>
    <property type="evidence" value="ECO:0007669"/>
    <property type="project" value="UniProtKB-KW"/>
</dbReference>
<evidence type="ECO:0000256" key="28">
    <source>
        <dbReference type="ARBA" id="ARBA00071637"/>
    </source>
</evidence>
<comment type="subunit">
    <text evidence="27">Interacts with FASN. Interacts with SDHA. Interacts with ATF6, EIF2AK3 and ERN1.</text>
</comment>
<evidence type="ECO:0000256" key="8">
    <source>
        <dbReference type="ARBA" id="ARBA00011976"/>
    </source>
</evidence>
<comment type="catalytic activity">
    <reaction evidence="25">
        <text>S-methyl-5'-thioadenosine + phosphate = 5-(methylsulfanyl)-alpha-D-ribose 1-phosphate + adenine</text>
        <dbReference type="Rhea" id="RHEA:11852"/>
        <dbReference type="ChEBI" id="CHEBI:16708"/>
        <dbReference type="ChEBI" id="CHEBI:17509"/>
        <dbReference type="ChEBI" id="CHEBI:43474"/>
        <dbReference type="ChEBI" id="CHEBI:58533"/>
        <dbReference type="EC" id="2.4.2.28"/>
    </reaction>
    <physiologicalReaction direction="left-to-right" evidence="25">
        <dbReference type="Rhea" id="RHEA:11853"/>
    </physiologicalReaction>
</comment>
<dbReference type="GO" id="GO:0005777">
    <property type="term" value="C:peroxisome"/>
    <property type="evidence" value="ECO:0007669"/>
    <property type="project" value="UniProtKB-SubCell"/>
</dbReference>
<sequence>MSTVAIVDLFHCHCLEHNVCLQKRVKAAAAVIGENKYKRVYLMLQTLDQIDTSSVTDDTPAQLKSIQLNENTCVLEHSSVVASLYCFKRAVDELDQSAVLVLTSARRIAELQAYQDHLFTALYTFEYAAVFDECPSSGGEPHTSAHVEEQVATFLRQLPALKGEISVLRSSLISDCFSHGFSSRTGGISYLPTLSALNLFCSSQRKDPRAVVSENRRRLAIHAGFDPKKFHLIKTNHASDVWILGRPAPKTYDGIVTNQEGVVIAASGADCMPLLFTDPVSKVIGVAHAGWRGTLMGIAMATVSTMVKEFGSQVTDIVAVIGPSVGPCCFSLEKDSAEHFHTIHPSCVIDRGSAKPYVDIRRATRILLQQGGVLPQHIQDDSVSDRPNLTLCTACHPESFFSHVRDGSNFGTQIGFLWIKEPHEGPL</sequence>
<evidence type="ECO:0000256" key="13">
    <source>
        <dbReference type="ARBA" id="ARBA00022679"/>
    </source>
</evidence>